<protein>
    <recommendedName>
        <fullName evidence="3">Transposase</fullName>
    </recommendedName>
</protein>
<dbReference type="Proteomes" id="UP000701702">
    <property type="component" value="Unassembled WGS sequence"/>
</dbReference>
<reference evidence="1 2" key="1">
    <citation type="submission" date="2021-08" db="EMBL/GenBank/DDBJ databases">
        <authorList>
            <person name="Peeters C."/>
        </authorList>
    </citation>
    <scope>NUCLEOTIDE SEQUENCE [LARGE SCALE GENOMIC DNA]</scope>
    <source>
        <strain evidence="1 2">LMG 23994</strain>
    </source>
</reference>
<name>A0ABM8WQF7_9BURK</name>
<comment type="caution">
    <text evidence="1">The sequence shown here is derived from an EMBL/GenBank/DDBJ whole genome shotgun (WGS) entry which is preliminary data.</text>
</comment>
<sequence>MSAQHKIGKHPHELIVTLHRMHGEFVLRWKGALDGRCLSEHRKPVKHAVITQRGSAFWARGAVDHGRP</sequence>
<dbReference type="EMBL" id="CAJZAF010000007">
    <property type="protein sequence ID" value="CAG9169687.1"/>
    <property type="molecule type" value="Genomic_DNA"/>
</dbReference>
<keyword evidence="2" id="KW-1185">Reference proteome</keyword>
<evidence type="ECO:0008006" key="3">
    <source>
        <dbReference type="Google" id="ProtNLM"/>
    </source>
</evidence>
<proteinExistence type="predicted"/>
<evidence type="ECO:0000313" key="2">
    <source>
        <dbReference type="Proteomes" id="UP000701702"/>
    </source>
</evidence>
<accession>A0ABM8WQF7</accession>
<organism evidence="1 2">
    <name type="scientific">Cupriavidus pinatubonensis</name>
    <dbReference type="NCBI Taxonomy" id="248026"/>
    <lineage>
        <taxon>Bacteria</taxon>
        <taxon>Pseudomonadati</taxon>
        <taxon>Pseudomonadota</taxon>
        <taxon>Betaproteobacteria</taxon>
        <taxon>Burkholderiales</taxon>
        <taxon>Burkholderiaceae</taxon>
        <taxon>Cupriavidus</taxon>
    </lineage>
</organism>
<evidence type="ECO:0000313" key="1">
    <source>
        <dbReference type="EMBL" id="CAG9169687.1"/>
    </source>
</evidence>
<gene>
    <name evidence="1" type="ORF">LMG23994_01613</name>
</gene>